<dbReference type="InterPro" id="IPR005031">
    <property type="entry name" value="COQ10_START"/>
</dbReference>
<protein>
    <submittedName>
        <fullName evidence="2">SRPBCC family protein</fullName>
    </submittedName>
</protein>
<evidence type="ECO:0000313" key="2">
    <source>
        <dbReference type="EMBL" id="UUI69626.1"/>
    </source>
</evidence>
<dbReference type="Pfam" id="PF03364">
    <property type="entry name" value="Polyketide_cyc"/>
    <property type="match status" value="1"/>
</dbReference>
<keyword evidence="3" id="KW-1185">Reference proteome</keyword>
<dbReference type="Proteomes" id="UP001315860">
    <property type="component" value="Chromosome"/>
</dbReference>
<dbReference type="EMBL" id="CP101990">
    <property type="protein sequence ID" value="UUI69626.1"/>
    <property type="molecule type" value="Genomic_DNA"/>
</dbReference>
<evidence type="ECO:0000259" key="1">
    <source>
        <dbReference type="Pfam" id="PF03364"/>
    </source>
</evidence>
<sequence length="149" mass="16809">MARTVSDIVIEAPPAAVMSVISAFDAYPDWATGMREVTVLERDRQGRPQDVRFVVDSAPIRDTFTLRYEWRDERLVTWSLVPQDETMLSAMDGSYTLDAVAGGRTRVTYQLAVELRLPLLGMLRRKAEKVIVDTALKGLKRRVESRPGV</sequence>
<dbReference type="RefSeq" id="WP_232416896.1">
    <property type="nucleotide sequence ID" value="NZ_CP101990.1"/>
</dbReference>
<organism evidence="2 3">
    <name type="scientific">Aeromicrobium duanguangcaii</name>
    <dbReference type="NCBI Taxonomy" id="2968086"/>
    <lineage>
        <taxon>Bacteria</taxon>
        <taxon>Bacillati</taxon>
        <taxon>Actinomycetota</taxon>
        <taxon>Actinomycetes</taxon>
        <taxon>Propionibacteriales</taxon>
        <taxon>Nocardioidaceae</taxon>
        <taxon>Aeromicrobium</taxon>
    </lineage>
</organism>
<dbReference type="PANTHER" id="PTHR39683:SF4">
    <property type="entry name" value="COENZYME Q-BINDING PROTEIN COQ10 START DOMAIN-CONTAINING PROTEIN"/>
    <property type="match status" value="1"/>
</dbReference>
<reference evidence="2 3" key="1">
    <citation type="submission" date="2022-07" db="EMBL/GenBank/DDBJ databases">
        <title>Novel species in genus Aeromicrobium.</title>
        <authorList>
            <person name="Ye L."/>
        </authorList>
    </citation>
    <scope>NUCLEOTIDE SEQUENCE [LARGE SCALE GENOMIC DNA]</scope>
    <source>
        <strain evidence="3">zg-Y50</strain>
    </source>
</reference>
<dbReference type="InterPro" id="IPR023393">
    <property type="entry name" value="START-like_dom_sf"/>
</dbReference>
<name>A0ABY5KJG8_9ACTN</name>
<dbReference type="Gene3D" id="3.30.530.20">
    <property type="match status" value="1"/>
</dbReference>
<proteinExistence type="predicted"/>
<dbReference type="CDD" id="cd07819">
    <property type="entry name" value="SRPBCC_2"/>
    <property type="match status" value="1"/>
</dbReference>
<evidence type="ECO:0000313" key="3">
    <source>
        <dbReference type="Proteomes" id="UP001315860"/>
    </source>
</evidence>
<dbReference type="PANTHER" id="PTHR39683">
    <property type="entry name" value="CONSERVED PROTEIN TB16.3"/>
    <property type="match status" value="1"/>
</dbReference>
<feature type="domain" description="Coenzyme Q-binding protein COQ10 START" evidence="1">
    <location>
        <begin position="10"/>
        <end position="139"/>
    </location>
</feature>
<dbReference type="SUPFAM" id="SSF55961">
    <property type="entry name" value="Bet v1-like"/>
    <property type="match status" value="1"/>
</dbReference>
<gene>
    <name evidence="2" type="ORF">NP095_05900</name>
</gene>
<accession>A0ABY5KJG8</accession>